<keyword evidence="2" id="KW-1185">Reference proteome</keyword>
<accession>A0ABW0NE23</accession>
<protein>
    <submittedName>
        <fullName evidence="1">Uncharacterized protein</fullName>
    </submittedName>
</protein>
<dbReference type="RefSeq" id="WP_376850198.1">
    <property type="nucleotide sequence ID" value="NZ_JBHSMF010000006.1"/>
</dbReference>
<dbReference type="Pfam" id="PF05354">
    <property type="entry name" value="Phage_attach"/>
    <property type="match status" value="1"/>
</dbReference>
<organism evidence="1 2">
    <name type="scientific">Caenimonas terrae</name>
    <dbReference type="NCBI Taxonomy" id="696074"/>
    <lineage>
        <taxon>Bacteria</taxon>
        <taxon>Pseudomonadati</taxon>
        <taxon>Pseudomonadota</taxon>
        <taxon>Betaproteobacteria</taxon>
        <taxon>Burkholderiales</taxon>
        <taxon>Comamonadaceae</taxon>
        <taxon>Caenimonas</taxon>
    </lineage>
</organism>
<sequence length="100" mass="10380">MSSALETRVNSSVMERLTNAQGVLANGKSITVIFDRAFVEGMSGQIQIDASSPMVHAYDADVAANSIGFGTAVSINGVPLKVKSFHPDGTGLTLLILEAA</sequence>
<dbReference type="EMBL" id="JBHSMF010000006">
    <property type="protein sequence ID" value="MFC5498138.1"/>
    <property type="molecule type" value="Genomic_DNA"/>
</dbReference>
<dbReference type="InterPro" id="IPR008018">
    <property type="entry name" value="Phage_tail_attach_FII"/>
</dbReference>
<proteinExistence type="predicted"/>
<reference evidence="2" key="1">
    <citation type="journal article" date="2019" name="Int. J. Syst. Evol. Microbiol.">
        <title>The Global Catalogue of Microorganisms (GCM) 10K type strain sequencing project: providing services to taxonomists for standard genome sequencing and annotation.</title>
        <authorList>
            <consortium name="The Broad Institute Genomics Platform"/>
            <consortium name="The Broad Institute Genome Sequencing Center for Infectious Disease"/>
            <person name="Wu L."/>
            <person name="Ma J."/>
        </authorList>
    </citation>
    <scope>NUCLEOTIDE SEQUENCE [LARGE SCALE GENOMIC DNA]</scope>
    <source>
        <strain evidence="2">CCUG 57401</strain>
    </source>
</reference>
<dbReference type="Gene3D" id="2.40.10.180">
    <property type="entry name" value="Phage tail proteins"/>
    <property type="match status" value="1"/>
</dbReference>
<dbReference type="InterPro" id="IPR053734">
    <property type="entry name" value="Phage_Head-Tail_Connect_sf"/>
</dbReference>
<gene>
    <name evidence="1" type="ORF">ACFPOE_11380</name>
</gene>
<comment type="caution">
    <text evidence="1">The sequence shown here is derived from an EMBL/GenBank/DDBJ whole genome shotgun (WGS) entry which is preliminary data.</text>
</comment>
<name>A0ABW0NE23_9BURK</name>
<evidence type="ECO:0000313" key="2">
    <source>
        <dbReference type="Proteomes" id="UP001596037"/>
    </source>
</evidence>
<dbReference type="Proteomes" id="UP001596037">
    <property type="component" value="Unassembled WGS sequence"/>
</dbReference>
<evidence type="ECO:0000313" key="1">
    <source>
        <dbReference type="EMBL" id="MFC5498138.1"/>
    </source>
</evidence>